<accession>A0A4R2P8I8</accession>
<proteinExistence type="predicted"/>
<organism evidence="2 3">
    <name type="scientific">Scopulibacillus darangshiensis</name>
    <dbReference type="NCBI Taxonomy" id="442528"/>
    <lineage>
        <taxon>Bacteria</taxon>
        <taxon>Bacillati</taxon>
        <taxon>Bacillota</taxon>
        <taxon>Bacilli</taxon>
        <taxon>Bacillales</taxon>
        <taxon>Sporolactobacillaceae</taxon>
        <taxon>Scopulibacillus</taxon>
    </lineage>
</organism>
<dbReference type="SUPFAM" id="SSF55729">
    <property type="entry name" value="Acyl-CoA N-acyltransferases (Nat)"/>
    <property type="match status" value="1"/>
</dbReference>
<dbReference type="EMBL" id="SLXK01000003">
    <property type="protein sequence ID" value="TCP31273.1"/>
    <property type="molecule type" value="Genomic_DNA"/>
</dbReference>
<reference evidence="2 3" key="1">
    <citation type="submission" date="2019-03" db="EMBL/GenBank/DDBJ databases">
        <title>Genomic Encyclopedia of Type Strains, Phase IV (KMG-IV): sequencing the most valuable type-strain genomes for metagenomic binning, comparative biology and taxonomic classification.</title>
        <authorList>
            <person name="Goeker M."/>
        </authorList>
    </citation>
    <scope>NUCLEOTIDE SEQUENCE [LARGE SCALE GENOMIC DNA]</scope>
    <source>
        <strain evidence="2 3">DSM 19377</strain>
    </source>
</reference>
<keyword evidence="3" id="KW-1185">Reference proteome</keyword>
<dbReference type="PROSITE" id="PS51186">
    <property type="entry name" value="GNAT"/>
    <property type="match status" value="1"/>
</dbReference>
<evidence type="ECO:0000259" key="1">
    <source>
        <dbReference type="PROSITE" id="PS51186"/>
    </source>
</evidence>
<dbReference type="GO" id="GO:0016747">
    <property type="term" value="F:acyltransferase activity, transferring groups other than amino-acyl groups"/>
    <property type="evidence" value="ECO:0007669"/>
    <property type="project" value="InterPro"/>
</dbReference>
<dbReference type="InterPro" id="IPR000182">
    <property type="entry name" value="GNAT_dom"/>
</dbReference>
<feature type="domain" description="N-acetyltransferase" evidence="1">
    <location>
        <begin position="1"/>
        <end position="158"/>
    </location>
</feature>
<protein>
    <submittedName>
        <fullName evidence="2">Ribosomal protein S18 acetylase RimI-like enzyme</fullName>
    </submittedName>
</protein>
<dbReference type="Gene3D" id="3.40.630.30">
    <property type="match status" value="1"/>
</dbReference>
<sequence>MKITKMTLEEAFELTQWRYEEPYNFYDLDDSAQTINEFMDGSCYSARDEHDALIGFYCFGINAQVPGGRKEGLYQGEHVIDIGLGMKPELTGKGLGLSFFQTGMDIAKNEYNPKGIRLSVASFNKRAIKLYTKAGFKQEGEPFLSRGNEFIIMTLDLQPNRP</sequence>
<dbReference type="InterPro" id="IPR016181">
    <property type="entry name" value="Acyl_CoA_acyltransferase"/>
</dbReference>
<evidence type="ECO:0000313" key="2">
    <source>
        <dbReference type="EMBL" id="TCP31273.1"/>
    </source>
</evidence>
<dbReference type="RefSeq" id="WP_132743878.1">
    <property type="nucleotide sequence ID" value="NZ_SLXK01000003.1"/>
</dbReference>
<dbReference type="AlphaFoldDB" id="A0A4R2P8I8"/>
<dbReference type="Pfam" id="PF00583">
    <property type="entry name" value="Acetyltransf_1"/>
    <property type="match status" value="1"/>
</dbReference>
<keyword evidence="2" id="KW-0689">Ribosomal protein</keyword>
<name>A0A4R2P8I8_9BACL</name>
<comment type="caution">
    <text evidence="2">The sequence shown here is derived from an EMBL/GenBank/DDBJ whole genome shotgun (WGS) entry which is preliminary data.</text>
</comment>
<evidence type="ECO:0000313" key="3">
    <source>
        <dbReference type="Proteomes" id="UP000295416"/>
    </source>
</evidence>
<dbReference type="Proteomes" id="UP000295416">
    <property type="component" value="Unassembled WGS sequence"/>
</dbReference>
<keyword evidence="2" id="KW-0687">Ribonucleoprotein</keyword>
<dbReference type="OrthoDB" id="423921at2"/>
<gene>
    <name evidence="2" type="ORF">EV207_103157</name>
</gene>
<dbReference type="GO" id="GO:0005840">
    <property type="term" value="C:ribosome"/>
    <property type="evidence" value="ECO:0007669"/>
    <property type="project" value="UniProtKB-KW"/>
</dbReference>